<gene>
    <name evidence="3" type="ORF">V6N11_061126</name>
</gene>
<evidence type="ECO:0000313" key="4">
    <source>
        <dbReference type="Proteomes" id="UP001396334"/>
    </source>
</evidence>
<dbReference type="Gene3D" id="3.30.420.10">
    <property type="entry name" value="Ribonuclease H-like superfamily/Ribonuclease H"/>
    <property type="match status" value="1"/>
</dbReference>
<dbReference type="PROSITE" id="PS50994">
    <property type="entry name" value="INTEGRASE"/>
    <property type="match status" value="1"/>
</dbReference>
<evidence type="ECO:0000313" key="3">
    <source>
        <dbReference type="EMBL" id="KAK8988368.1"/>
    </source>
</evidence>
<dbReference type="Pfam" id="PF24626">
    <property type="entry name" value="SH3_Tf2-1"/>
    <property type="match status" value="1"/>
</dbReference>
<dbReference type="Proteomes" id="UP001396334">
    <property type="component" value="Unassembled WGS sequence"/>
</dbReference>
<dbReference type="InterPro" id="IPR056924">
    <property type="entry name" value="SH3_Tf2-1"/>
</dbReference>
<dbReference type="SUPFAM" id="SSF53098">
    <property type="entry name" value="Ribonuclease H-like"/>
    <property type="match status" value="1"/>
</dbReference>
<organism evidence="3 4">
    <name type="scientific">Hibiscus sabdariffa</name>
    <name type="common">roselle</name>
    <dbReference type="NCBI Taxonomy" id="183260"/>
    <lineage>
        <taxon>Eukaryota</taxon>
        <taxon>Viridiplantae</taxon>
        <taxon>Streptophyta</taxon>
        <taxon>Embryophyta</taxon>
        <taxon>Tracheophyta</taxon>
        <taxon>Spermatophyta</taxon>
        <taxon>Magnoliopsida</taxon>
        <taxon>eudicotyledons</taxon>
        <taxon>Gunneridae</taxon>
        <taxon>Pentapetalae</taxon>
        <taxon>rosids</taxon>
        <taxon>malvids</taxon>
        <taxon>Malvales</taxon>
        <taxon>Malvaceae</taxon>
        <taxon>Malvoideae</taxon>
        <taxon>Hibiscus</taxon>
    </lineage>
</organism>
<dbReference type="EMBL" id="JBBPBN010000058">
    <property type="protein sequence ID" value="KAK8988368.1"/>
    <property type="molecule type" value="Genomic_DNA"/>
</dbReference>
<feature type="region of interest" description="Disordered" evidence="1">
    <location>
        <begin position="300"/>
        <end position="335"/>
    </location>
</feature>
<evidence type="ECO:0000259" key="2">
    <source>
        <dbReference type="PROSITE" id="PS50994"/>
    </source>
</evidence>
<reference evidence="3 4" key="1">
    <citation type="journal article" date="2024" name="G3 (Bethesda)">
        <title>Genome assembly of Hibiscus sabdariffa L. provides insights into metabolisms of medicinal natural products.</title>
        <authorList>
            <person name="Kim T."/>
        </authorList>
    </citation>
    <scope>NUCLEOTIDE SEQUENCE [LARGE SCALE GENOMIC DNA]</scope>
    <source>
        <strain evidence="3">TK-2024</strain>
        <tissue evidence="3">Old leaves</tissue>
    </source>
</reference>
<dbReference type="InterPro" id="IPR036397">
    <property type="entry name" value="RNaseH_sf"/>
</dbReference>
<protein>
    <recommendedName>
        <fullName evidence="2">Integrase catalytic domain-containing protein</fullName>
    </recommendedName>
</protein>
<accession>A0ABR2PJ83</accession>
<dbReference type="PANTHER" id="PTHR35046:SF26">
    <property type="entry name" value="RNA-DIRECTED DNA POLYMERASE"/>
    <property type="match status" value="1"/>
</dbReference>
<dbReference type="PANTHER" id="PTHR35046">
    <property type="entry name" value="ZINC KNUCKLE (CCHC-TYPE) FAMILY PROTEIN"/>
    <property type="match status" value="1"/>
</dbReference>
<dbReference type="InterPro" id="IPR012337">
    <property type="entry name" value="RNaseH-like_sf"/>
</dbReference>
<keyword evidence="4" id="KW-1185">Reference proteome</keyword>
<proteinExistence type="predicted"/>
<name>A0ABR2PJ83_9ROSI</name>
<evidence type="ECO:0000256" key="1">
    <source>
        <dbReference type="SAM" id="MobiDB-lite"/>
    </source>
</evidence>
<comment type="caution">
    <text evidence="3">The sequence shown here is derived from an EMBL/GenBank/DDBJ whole genome shotgun (WGS) entry which is preliminary data.</text>
</comment>
<feature type="domain" description="Integrase catalytic" evidence="2">
    <location>
        <begin position="34"/>
        <end position="129"/>
    </location>
</feature>
<dbReference type="InterPro" id="IPR001584">
    <property type="entry name" value="Integrase_cat-core"/>
</dbReference>
<sequence length="382" mass="42516">MDKDVEVYVKTFLVCQQDKIEMKKPAGLLQPLPIPERPWESVSMDFIVGLLLTDGLSSIMVVVDRFSKYGTFIPASKVFPAEEAARLFLKHVVKYWGVPRTIISDRDMRLTGNYVSATQRNWPKLLDVAQFSYNLQQSEATNQSPFEIVTGQQPLTTNTVATKYEGPNPAAHKFAKEWQTNHDLAVGDLVLAKLTGILRNPTVHKGLVQRYEGPFKVVKRVGSMAYRLELPSNIRAHPVFHWKGCPNSEGSWELAEDLWQFKEQVGGFHTSQVMRALLDPVGENVTDRALGDLGVISSAPQGATHAHQEDQHTTSTHGAPQGALHAHQPARTQEAAREAICSVLGVHHVIHPSPSLGPQETSTTDIARESRSQLFDFFPYPL</sequence>